<dbReference type="NCBIfam" id="TIGR03837">
    <property type="entry name" value="efp_Arg_rhamno"/>
    <property type="match status" value="1"/>
</dbReference>
<evidence type="ECO:0000256" key="2">
    <source>
        <dbReference type="ARBA" id="ARBA00022679"/>
    </source>
</evidence>
<protein>
    <recommendedName>
        <fullName evidence="5">Protein-arginine rhamnosyltransferase</fullName>
    </recommendedName>
    <alternativeName>
        <fullName evidence="6">EF-P arginine rhamnosyltransferase</fullName>
    </alternativeName>
</protein>
<dbReference type="RefSeq" id="WP_116269371.1">
    <property type="nucleotide sequence ID" value="NZ_BGZJ01000001.1"/>
</dbReference>
<name>A0A388SBR9_9BURK</name>
<keyword evidence="1" id="KW-0328">Glycosyltransferase</keyword>
<dbReference type="Proteomes" id="UP000266091">
    <property type="component" value="Unassembled WGS sequence"/>
</dbReference>
<proteinExistence type="inferred from homology"/>
<comment type="caution">
    <text evidence="8">The sequence shown here is derived from an EMBL/GenBank/DDBJ whole genome shotgun (WGS) entry which is preliminary data.</text>
</comment>
<organism evidence="8 9">
    <name type="scientific">Mesosutterella multiformis</name>
    <dbReference type="NCBI Taxonomy" id="2259133"/>
    <lineage>
        <taxon>Bacteria</taxon>
        <taxon>Pseudomonadati</taxon>
        <taxon>Pseudomonadota</taxon>
        <taxon>Betaproteobacteria</taxon>
        <taxon>Burkholderiales</taxon>
        <taxon>Sutterellaceae</taxon>
        <taxon>Mesosutterella</taxon>
    </lineage>
</organism>
<dbReference type="AlphaFoldDB" id="A0A388SBR9"/>
<keyword evidence="9" id="KW-1185">Reference proteome</keyword>
<comment type="similarity">
    <text evidence="4">Belongs to the glycosyltransferase 104 family.</text>
</comment>
<evidence type="ECO:0000313" key="9">
    <source>
        <dbReference type="Proteomes" id="UP000266091"/>
    </source>
</evidence>
<comment type="function">
    <text evidence="3">Protein-arginine rhamnosyltransferase that catalyzes the transfer of a single rhamnose to elongation factor P (EF-P) on 'Lys-32', a modification required for EF-P-dependent rescue of polyproline stalled ribosomes.</text>
</comment>
<comment type="catalytic activity">
    <reaction evidence="7">
        <text>dTDP-beta-L-rhamnose + L-arginyl-[protein] = N(omega)-(alpha-L-rhamnosyl)-L-arginyl-[protein] + dTDP + H(+)</text>
        <dbReference type="Rhea" id="RHEA:66692"/>
        <dbReference type="Rhea" id="RHEA-COMP:10532"/>
        <dbReference type="Rhea" id="RHEA-COMP:17096"/>
        <dbReference type="ChEBI" id="CHEBI:15378"/>
        <dbReference type="ChEBI" id="CHEBI:29965"/>
        <dbReference type="ChEBI" id="CHEBI:57510"/>
        <dbReference type="ChEBI" id="CHEBI:58369"/>
        <dbReference type="ChEBI" id="CHEBI:167445"/>
    </reaction>
    <physiologicalReaction direction="left-to-right" evidence="7">
        <dbReference type="Rhea" id="RHEA:66693"/>
    </physiologicalReaction>
</comment>
<evidence type="ECO:0000256" key="4">
    <source>
        <dbReference type="ARBA" id="ARBA00024346"/>
    </source>
</evidence>
<keyword evidence="2" id="KW-0808">Transferase</keyword>
<dbReference type="Pfam" id="PF10093">
    <property type="entry name" value="EarP"/>
    <property type="match status" value="1"/>
</dbReference>
<sequence>MIEAAGKTIEPRVTCDIFCHVIDNFGDAGVCWRLARGLSEEEGFRVTLYIDDAVTLSKITSGVPAELPPSGAESLGILVRRWEDSETAVPSDVVIETFGCRLPDSFEEAIARETLHGHKVAWLNLEYLSAEDWVEECHGLPSPHPRLPVTKTFLFPGFTRRTGGVMIENGLLDARDRFSVSDRRALLEALGAREPDAPFNLFFFSYPTAPIAQLAEALASDPRPVQVIAAPGRAGEMLGEALGRLNPPQVTFSPVPAVPQESFDRVLWACDALIIRGEDSFVRAQLAGKPFLWTIYPQEEDTHIVKLNAFLDRMAVEYGEDAARVWRETSLGWNQASLTPGLWSRFRDLTPELTRGSLLWSRHLASLGSLTRAVATAAKKGLK</sequence>
<gene>
    <name evidence="8" type="ORF">MESMUL_02240</name>
</gene>
<dbReference type="PIRSF" id="PIRSF015557">
    <property type="entry name" value="UCP015557"/>
    <property type="match status" value="1"/>
</dbReference>
<evidence type="ECO:0000313" key="8">
    <source>
        <dbReference type="EMBL" id="GBO92870.1"/>
    </source>
</evidence>
<accession>A0A388SBR9</accession>
<evidence type="ECO:0000256" key="6">
    <source>
        <dbReference type="ARBA" id="ARBA00030025"/>
    </source>
</evidence>
<dbReference type="EMBL" id="BGZJ01000001">
    <property type="protein sequence ID" value="GBO92870.1"/>
    <property type="molecule type" value="Genomic_DNA"/>
</dbReference>
<reference evidence="8 9" key="1">
    <citation type="journal article" date="2018" name="Int. J. Syst. Evol. Microbiol.">
        <title>Mesosutterella multiformis gen. nov., sp. nov., a member of the family Sutterellaceae and Sutterella megalosphaeroides sp. nov., isolated from human faeces.</title>
        <authorList>
            <person name="Sakamoto M."/>
            <person name="Ikeyama N."/>
            <person name="Kunihiro T."/>
            <person name="Iino T."/>
            <person name="Yuki M."/>
            <person name="Ohkuma M."/>
        </authorList>
    </citation>
    <scope>NUCLEOTIDE SEQUENCE [LARGE SCALE GENOMIC DNA]</scope>
    <source>
        <strain evidence="8 9">4NBBH2</strain>
    </source>
</reference>
<evidence type="ECO:0000256" key="3">
    <source>
        <dbReference type="ARBA" id="ARBA00024303"/>
    </source>
</evidence>
<dbReference type="InterPro" id="IPR016633">
    <property type="entry name" value="EarP"/>
</dbReference>
<evidence type="ECO:0000256" key="7">
    <source>
        <dbReference type="ARBA" id="ARBA00048472"/>
    </source>
</evidence>
<evidence type="ECO:0000256" key="1">
    <source>
        <dbReference type="ARBA" id="ARBA00022676"/>
    </source>
</evidence>
<evidence type="ECO:0000256" key="5">
    <source>
        <dbReference type="ARBA" id="ARBA00024416"/>
    </source>
</evidence>
<dbReference type="GO" id="GO:0106361">
    <property type="term" value="F:protein-arginine rhamnosyltransferase activity"/>
    <property type="evidence" value="ECO:0007669"/>
    <property type="project" value="InterPro"/>
</dbReference>
<dbReference type="OrthoDB" id="209085at2"/>